<feature type="region of interest" description="Disordered" evidence="1">
    <location>
        <begin position="231"/>
        <end position="335"/>
    </location>
</feature>
<dbReference type="AlphaFoldDB" id="A0A9N9QQU1"/>
<evidence type="ECO:0000313" key="4">
    <source>
        <dbReference type="Proteomes" id="UP001152799"/>
    </source>
</evidence>
<reference evidence="3" key="1">
    <citation type="submission" date="2022-01" db="EMBL/GenBank/DDBJ databases">
        <authorList>
            <person name="King R."/>
        </authorList>
    </citation>
    <scope>NUCLEOTIDE SEQUENCE</scope>
</reference>
<feature type="compositionally biased region" description="Basic and acidic residues" evidence="1">
    <location>
        <begin position="268"/>
        <end position="292"/>
    </location>
</feature>
<dbReference type="Proteomes" id="UP001152799">
    <property type="component" value="Chromosome 6"/>
</dbReference>
<feature type="compositionally biased region" description="Basic and acidic residues" evidence="1">
    <location>
        <begin position="7"/>
        <end position="19"/>
    </location>
</feature>
<dbReference type="PANTHER" id="PTHR46370:SF1">
    <property type="entry name" value="GPALPP MOTIFS-CONTAINING PROTEIN 1"/>
    <property type="match status" value="1"/>
</dbReference>
<organism evidence="3 4">
    <name type="scientific">Ceutorhynchus assimilis</name>
    <name type="common">cabbage seed weevil</name>
    <dbReference type="NCBI Taxonomy" id="467358"/>
    <lineage>
        <taxon>Eukaryota</taxon>
        <taxon>Metazoa</taxon>
        <taxon>Ecdysozoa</taxon>
        <taxon>Arthropoda</taxon>
        <taxon>Hexapoda</taxon>
        <taxon>Insecta</taxon>
        <taxon>Pterygota</taxon>
        <taxon>Neoptera</taxon>
        <taxon>Endopterygota</taxon>
        <taxon>Coleoptera</taxon>
        <taxon>Polyphaga</taxon>
        <taxon>Cucujiformia</taxon>
        <taxon>Curculionidae</taxon>
        <taxon>Ceutorhynchinae</taxon>
        <taxon>Ceutorhynchus</taxon>
    </lineage>
</organism>
<dbReference type="PANTHER" id="PTHR46370">
    <property type="entry name" value="GPALPP MOTIFS-CONTAINING PROTEIN 1"/>
    <property type="match status" value="1"/>
</dbReference>
<accession>A0A9N9QQU1</accession>
<feature type="domain" description="DUF3752" evidence="2">
    <location>
        <begin position="234"/>
        <end position="357"/>
    </location>
</feature>
<evidence type="ECO:0000259" key="2">
    <source>
        <dbReference type="Pfam" id="PF12572"/>
    </source>
</evidence>
<evidence type="ECO:0000256" key="1">
    <source>
        <dbReference type="SAM" id="MobiDB-lite"/>
    </source>
</evidence>
<evidence type="ECO:0000313" key="3">
    <source>
        <dbReference type="EMBL" id="CAG9770668.1"/>
    </source>
</evidence>
<protein>
    <recommendedName>
        <fullName evidence="2">DUF3752 domain-containing protein</fullName>
    </recommendedName>
</protein>
<dbReference type="InterPro" id="IPR046331">
    <property type="entry name" value="GPAM1-like"/>
</dbReference>
<gene>
    <name evidence="3" type="ORF">CEUTPL_LOCUS11117</name>
</gene>
<dbReference type="Pfam" id="PF12572">
    <property type="entry name" value="DUF3752"/>
    <property type="match status" value="1"/>
</dbReference>
<feature type="compositionally biased region" description="Basic and acidic residues" evidence="1">
    <location>
        <begin position="305"/>
        <end position="335"/>
    </location>
</feature>
<sequence>MSESDSEDSRERIRYKTENTRNTSENYDDDSNQKEIIGPSLPPHLAKARSESKDFGDIGPALPPHMIKKSDQELSIGPQLPPKQSDMADNDKSFGPTLPLHLRKQFEEKSAEDSNESVVESFGPSLPPHLKKQQEENSNEDSNKDVVKSFGPSLPDHLRKQLQSQSDDDSVEFEEDVFGPLPPGMSGNSSASIALEERALQMQIEKITPKENPQTVRESWMLELPEVKAANLGLGPRQFRNKAGPDMSDRSSWTVIGSEKGKQKKKEKPLDLKAEAELRELHKRDKEQEIQAKKHKRKSKSLVQMHEDKIKKQKNDSPGTTERKPFNRETDLQVNKFDEAQKKAVLKKAQLLDTRFSTGKSKFL</sequence>
<proteinExistence type="predicted"/>
<feature type="compositionally biased region" description="Acidic residues" evidence="1">
    <location>
        <begin position="166"/>
        <end position="177"/>
    </location>
</feature>
<keyword evidence="4" id="KW-1185">Reference proteome</keyword>
<dbReference type="InterPro" id="IPR022226">
    <property type="entry name" value="DUF3752"/>
</dbReference>
<dbReference type="OrthoDB" id="341477at2759"/>
<feature type="region of interest" description="Disordered" evidence="1">
    <location>
        <begin position="1"/>
        <end position="189"/>
    </location>
</feature>
<name>A0A9N9QQU1_9CUCU</name>
<dbReference type="EMBL" id="OU892282">
    <property type="protein sequence ID" value="CAG9770668.1"/>
    <property type="molecule type" value="Genomic_DNA"/>
</dbReference>